<protein>
    <submittedName>
        <fullName evidence="1">Uncharacterized protein</fullName>
    </submittedName>
</protein>
<proteinExistence type="predicted"/>
<accession>E4U3M1</accession>
<dbReference type="RefSeq" id="WP_013449899.1">
    <property type="nucleotide sequence ID" value="NC_014754.1"/>
</dbReference>
<reference evidence="1 2" key="1">
    <citation type="journal article" date="2012" name="Stand. Genomic Sci.">
        <title>Complete genome sequence of the sulfur compounds oxidizing chemolithoautotroph Sulfuricurvum kujiense type strain (YK-1(T)).</title>
        <authorList>
            <person name="Han C."/>
            <person name="Kotsyurbenko O."/>
            <person name="Chertkov O."/>
            <person name="Held B."/>
            <person name="Lapidus A."/>
            <person name="Nolan M."/>
            <person name="Lucas S."/>
            <person name="Hammon N."/>
            <person name="Deshpande S."/>
            <person name="Cheng J.F."/>
            <person name="Tapia R."/>
            <person name="Goodwin L.A."/>
            <person name="Pitluck S."/>
            <person name="Liolios K."/>
            <person name="Pagani I."/>
            <person name="Ivanova N."/>
            <person name="Mavromatis K."/>
            <person name="Mikhailova N."/>
            <person name="Pati A."/>
            <person name="Chen A."/>
            <person name="Palaniappan K."/>
            <person name="Land M."/>
            <person name="Hauser L."/>
            <person name="Chang Y.J."/>
            <person name="Jeffries C.D."/>
            <person name="Brambilla E.M."/>
            <person name="Rohde M."/>
            <person name="Spring S."/>
            <person name="Sikorski J."/>
            <person name="Goker M."/>
            <person name="Woyke T."/>
            <person name="Bristow J."/>
            <person name="Eisen J.A."/>
            <person name="Markowitz V."/>
            <person name="Hugenholtz P."/>
            <person name="Kyrpides N.C."/>
            <person name="Klenk H.P."/>
            <person name="Detter J.C."/>
        </authorList>
    </citation>
    <scope>NUCLEOTIDE SEQUENCE [LARGE SCALE GENOMIC DNA]</scope>
    <source>
        <strain evidence="2">ATCC BAA-921 / DSM 16994 / JCM 11577 / YK-1</strain>
    </source>
</reference>
<dbReference type="EMBL" id="CP002356">
    <property type="protein sequence ID" value="ADR35287.1"/>
    <property type="molecule type" value="Genomic_DNA"/>
</dbReference>
<geneLocation type="plasmid" evidence="1 2">
    <name>pSULKU01</name>
</geneLocation>
<organism evidence="1 2">
    <name type="scientific">Sulfuricurvum kujiense (strain ATCC BAA-921 / DSM 16994 / JCM 11577 / YK-1)</name>
    <dbReference type="NCBI Taxonomy" id="709032"/>
    <lineage>
        <taxon>Bacteria</taxon>
        <taxon>Pseudomonadati</taxon>
        <taxon>Campylobacterota</taxon>
        <taxon>Epsilonproteobacteria</taxon>
        <taxon>Campylobacterales</taxon>
        <taxon>Sulfurimonadaceae</taxon>
        <taxon>Sulfuricurvum</taxon>
    </lineage>
</organism>
<evidence type="ECO:0000313" key="1">
    <source>
        <dbReference type="EMBL" id="ADR35287.1"/>
    </source>
</evidence>
<dbReference type="HOGENOM" id="CLU_2412073_0_0_7"/>
<keyword evidence="2" id="KW-1185">Reference proteome</keyword>
<keyword evidence="1" id="KW-0614">Plasmid</keyword>
<name>E4U3M1_SULKY</name>
<dbReference type="AlphaFoldDB" id="E4U3M1"/>
<evidence type="ECO:0000313" key="2">
    <source>
        <dbReference type="Proteomes" id="UP000008721"/>
    </source>
</evidence>
<sequence>MGKFKGFKKSDEAAQVNHFEEVAKTAEKTGPGTFGRPVVDEYKKQDKRCQFYISQEMIDTLTPIAFSNGCKDVTAYAKKIFVDEFERVKKDK</sequence>
<dbReference type="Proteomes" id="UP000008721">
    <property type="component" value="Plasmid pSULKU01"/>
</dbReference>
<dbReference type="KEGG" id="sku:Sulku_2634"/>
<gene>
    <name evidence="1" type="ordered locus">Sulku_2634</name>
</gene>